<keyword evidence="1" id="KW-1133">Transmembrane helix</keyword>
<evidence type="ECO:0000313" key="3">
    <source>
        <dbReference type="Proteomes" id="UP001642484"/>
    </source>
</evidence>
<evidence type="ECO:0008006" key="4">
    <source>
        <dbReference type="Google" id="ProtNLM"/>
    </source>
</evidence>
<feature type="transmembrane region" description="Helical" evidence="1">
    <location>
        <begin position="319"/>
        <end position="342"/>
    </location>
</feature>
<keyword evidence="1" id="KW-0472">Membrane</keyword>
<feature type="transmembrane region" description="Helical" evidence="1">
    <location>
        <begin position="172"/>
        <end position="191"/>
    </location>
</feature>
<feature type="transmembrane region" description="Helical" evidence="1">
    <location>
        <begin position="362"/>
        <end position="383"/>
    </location>
</feature>
<reference evidence="2 3" key="1">
    <citation type="submission" date="2024-02" db="EMBL/GenBank/DDBJ databases">
        <authorList>
            <person name="Chen Y."/>
            <person name="Shah S."/>
            <person name="Dougan E. K."/>
            <person name="Thang M."/>
            <person name="Chan C."/>
        </authorList>
    </citation>
    <scope>NUCLEOTIDE SEQUENCE [LARGE SCALE GENOMIC DNA]</scope>
</reference>
<organism evidence="2 3">
    <name type="scientific">Durusdinium trenchii</name>
    <dbReference type="NCBI Taxonomy" id="1381693"/>
    <lineage>
        <taxon>Eukaryota</taxon>
        <taxon>Sar</taxon>
        <taxon>Alveolata</taxon>
        <taxon>Dinophyceae</taxon>
        <taxon>Suessiales</taxon>
        <taxon>Symbiodiniaceae</taxon>
        <taxon>Durusdinium</taxon>
    </lineage>
</organism>
<dbReference type="Proteomes" id="UP001642484">
    <property type="component" value="Unassembled WGS sequence"/>
</dbReference>
<feature type="transmembrane region" description="Helical" evidence="1">
    <location>
        <begin position="492"/>
        <end position="516"/>
    </location>
</feature>
<name>A0ABP0HH98_9DINO</name>
<evidence type="ECO:0000256" key="1">
    <source>
        <dbReference type="SAM" id="Phobius"/>
    </source>
</evidence>
<comment type="caution">
    <text evidence="2">The sequence shown here is derived from an EMBL/GenBank/DDBJ whole genome shotgun (WGS) entry which is preliminary data.</text>
</comment>
<protein>
    <recommendedName>
        <fullName evidence="4">Transmembrane protein</fullName>
    </recommendedName>
</protein>
<keyword evidence="3" id="KW-1185">Reference proteome</keyword>
<gene>
    <name evidence="2" type="ORF">CCMP2556_LOCUS1715</name>
</gene>
<feature type="transmembrane region" description="Helical" evidence="1">
    <location>
        <begin position="203"/>
        <end position="223"/>
    </location>
</feature>
<accession>A0ABP0HH98</accession>
<proteinExistence type="predicted"/>
<feature type="transmembrane region" description="Helical" evidence="1">
    <location>
        <begin position="458"/>
        <end position="480"/>
    </location>
</feature>
<sequence length="604" mass="66472">MACCAPCADVGSNLAADPTLIGFSLEDLEKPVPADLAAEAWQHSEELREWFAGSSSLGVPSVGAPSSTSALSPSLFLSHRSVATVESSLPEVRGLSSTQFHPSVVVRGVSPNVLLHSAGALLQNGQGRRNDESLSEELQAPELDIFISHSWSVGRWTKFIAMALYFNGRQSALISLLVQVLCFVLTASGVMPLVARDSTVRGISPWCILFGSVAFWLAILSWHEAMLALKRRKPTAFFDTVCIDQSNEEKKREGIEAITAYLWHSKRLFVILSDVYLQRIWTVFEMSAFLAAKTSNTRMGGNRSGRNLFDFQKEGGANVIVQPVALASLVPTCFVFQWVRALGDYARYNLTQWGRNGIDTDLIVALVFSVLALLQITSLVLILQRWGRTRANLKHQVETFSFNEAKCHHEPDRKQISLAVKYLAERSRLVSSEASLQEAQEALEGHARQMVWPVMAGALSHAGIPFWDAWVIGVPVAAVALDDISVDIASGFGVNFVGLLARLVAVLNFPIVLALISISASTQSSCCWWMVGTILRVFFVTAFTSTRGWMNAQVEEYAKGQGIPRLGLLLSLVFLVQILVLWCSYGDGVKRMRRCIRRCCSRDS</sequence>
<dbReference type="EMBL" id="CAXAMN010000570">
    <property type="protein sequence ID" value="CAK8989566.1"/>
    <property type="molecule type" value="Genomic_DNA"/>
</dbReference>
<feature type="transmembrane region" description="Helical" evidence="1">
    <location>
        <begin position="566"/>
        <end position="585"/>
    </location>
</feature>
<keyword evidence="1" id="KW-0812">Transmembrane</keyword>
<feature type="transmembrane region" description="Helical" evidence="1">
    <location>
        <begin position="528"/>
        <end position="546"/>
    </location>
</feature>
<evidence type="ECO:0000313" key="2">
    <source>
        <dbReference type="EMBL" id="CAK8989566.1"/>
    </source>
</evidence>